<dbReference type="AlphaFoldDB" id="A0A2Z6IFU1"/>
<dbReference type="NCBIfam" id="NF003958">
    <property type="entry name" value="PRK05454.2-1"/>
    <property type="match status" value="1"/>
</dbReference>
<dbReference type="Pfam" id="PF13632">
    <property type="entry name" value="Glyco_trans_2_3"/>
    <property type="match status" value="1"/>
</dbReference>
<evidence type="ECO:0000256" key="4">
    <source>
        <dbReference type="ARBA" id="ARBA00020585"/>
    </source>
</evidence>
<keyword evidence="9" id="KW-0812">Transmembrane</keyword>
<evidence type="ECO:0000256" key="7">
    <source>
        <dbReference type="ARBA" id="ARBA00022676"/>
    </source>
</evidence>
<keyword evidence="5" id="KW-1003">Cell membrane</keyword>
<sequence length="731" mass="84206">MFREHNRHPLPAAIWDRSWKGAFRRRFMRPIGKPKAGTVPKVPWERLLRHRRRSTLALTVATVAAILLLVDNILRDQALAPVWQMAYLSLYGVMSFFMIQSFYKILIGTWHVSRGIAGNPYHPLRERRDPPGGETMALLFPVYQEDVARVLAGLVATWDAIRAYRPDLAPRAHTFLLSDSRRPAMVAHEAMAVQRLKRERPDLPLFYRHRSINANQKMGNLSDFFRRYGRHYAYTLVMDADSIMDGEACIEMWRAMAAHHRIGILQTNPRPVFRESFFGRMLQFAAHLYGSVFSYSLMVMQMGHAGYIGHNALIRTQAFMDHCVLPKLPGPKPWGGKPLSHDFVEAAMMCRAGYEVWFVPELTGSYEEVPANIIAFLVRERRWMQGNLQHLRLLFLNGIRGMHREIFINGAMGYVTAPIWFVFLLVSAYTMVHFLSAANLSVGSVQMLMVPMGLLLAASMVFLFLPRILAILTHMRSHKAPMYGGRIKLIWSVLADTVLSFFYAPLMMIMVSYFLWAWVKRRTVSWGQQQRDDRAVAWKDAWKSFRGVMVLGIAGWAALLALVHGAIQSLHAMLLESITYGWIQPGSMLMWYAPILAGWALSVFLVQWTSRTFPTINRIRWFAIPEELNPPKVLQEVRTLEQQFRSWWEIPDTDDPKEYLPVFVRICKAQQADLVELPHRHTKTELYRRLHDKAMAQGGLSQREWILLLGSQQFRHYLCSDAGSEFLAALH</sequence>
<feature type="domain" description="Glycosyltransferase 2-like" evidence="12">
    <location>
        <begin position="236"/>
        <end position="456"/>
    </location>
</feature>
<evidence type="ECO:0000256" key="3">
    <source>
        <dbReference type="ARBA" id="ARBA00009337"/>
    </source>
</evidence>
<evidence type="ECO:0000256" key="1">
    <source>
        <dbReference type="ARBA" id="ARBA00004429"/>
    </source>
</evidence>
<evidence type="ECO:0000256" key="6">
    <source>
        <dbReference type="ARBA" id="ARBA00022519"/>
    </source>
</evidence>
<dbReference type="EMBL" id="AP018795">
    <property type="protein sequence ID" value="BBF64511.1"/>
    <property type="molecule type" value="Genomic_DNA"/>
</dbReference>
<dbReference type="InterPro" id="IPR001173">
    <property type="entry name" value="Glyco_trans_2-like"/>
</dbReference>
<keyword evidence="10" id="KW-1133">Transmembrane helix</keyword>
<evidence type="ECO:0000259" key="12">
    <source>
        <dbReference type="Pfam" id="PF13632"/>
    </source>
</evidence>
<dbReference type="Proteomes" id="UP000280188">
    <property type="component" value="Chromosome"/>
</dbReference>
<comment type="similarity">
    <text evidence="3">Belongs to the glycosyltransferase 2 family. OpgH subfamily.</text>
</comment>
<protein>
    <recommendedName>
        <fullName evidence="4">Glucans biosynthesis glucosyltransferase H</fullName>
    </recommendedName>
</protein>
<accession>A0A2Z6IFU1</accession>
<dbReference type="InterPro" id="IPR029044">
    <property type="entry name" value="Nucleotide-diphossugar_trans"/>
</dbReference>
<dbReference type="PANTHER" id="PTHR43867:SF5">
    <property type="entry name" value="GLUCANS BIOSYNTHESIS GLUCOSYLTRANSFERASE H"/>
    <property type="match status" value="1"/>
</dbReference>
<keyword evidence="7" id="KW-0328">Glycosyltransferase</keyword>
<dbReference type="PANTHER" id="PTHR43867">
    <property type="entry name" value="CELLULOSE SYNTHASE CATALYTIC SUBUNIT A [UDP-FORMING]"/>
    <property type="match status" value="1"/>
</dbReference>
<evidence type="ECO:0000256" key="8">
    <source>
        <dbReference type="ARBA" id="ARBA00022679"/>
    </source>
</evidence>
<dbReference type="GO" id="GO:0005886">
    <property type="term" value="C:plasma membrane"/>
    <property type="evidence" value="ECO:0007669"/>
    <property type="project" value="UniProtKB-SubCell"/>
</dbReference>
<keyword evidence="14" id="KW-1185">Reference proteome</keyword>
<dbReference type="RefSeq" id="WP_113525964.1">
    <property type="nucleotide sequence ID" value="NZ_AP018795.1"/>
</dbReference>
<keyword evidence="11" id="KW-0472">Membrane</keyword>
<dbReference type="Gene3D" id="3.90.550.10">
    <property type="entry name" value="Spore Coat Polysaccharide Biosynthesis Protein SpsA, Chain A"/>
    <property type="match status" value="1"/>
</dbReference>
<reference evidence="13 14" key="1">
    <citation type="journal article" date="2018" name="Microbiol. Resour. Announc.">
        <title>Complete Genome Sequence of Acidithiobacillus ferridurans JCM 18981.</title>
        <authorList>
            <person name="Miyauchi T."/>
            <person name="Kouzuma A."/>
            <person name="Abe T."/>
            <person name="Watanabe K."/>
        </authorList>
    </citation>
    <scope>NUCLEOTIDE SEQUENCE [LARGE SCALE GENOMIC DNA]</scope>
    <source>
        <strain evidence="14">ATCC 33020 / DSM 29468 / JCM 18981 / 11Fe</strain>
    </source>
</reference>
<proteinExistence type="inferred from homology"/>
<comment type="pathway">
    <text evidence="2">Glycan metabolism; osmoregulated periplasmic glucan (OPG) biosynthesis.</text>
</comment>
<dbReference type="NCBIfam" id="NF003962">
    <property type="entry name" value="PRK05454.2-5"/>
    <property type="match status" value="1"/>
</dbReference>
<evidence type="ECO:0000256" key="5">
    <source>
        <dbReference type="ARBA" id="ARBA00022475"/>
    </source>
</evidence>
<evidence type="ECO:0000256" key="10">
    <source>
        <dbReference type="ARBA" id="ARBA00022989"/>
    </source>
</evidence>
<dbReference type="GO" id="GO:0016758">
    <property type="term" value="F:hexosyltransferase activity"/>
    <property type="evidence" value="ECO:0007669"/>
    <property type="project" value="TreeGrafter"/>
</dbReference>
<name>A0A2Z6IFU1_ACIFI</name>
<evidence type="ECO:0000313" key="13">
    <source>
        <dbReference type="EMBL" id="BBF64511.1"/>
    </source>
</evidence>
<dbReference type="KEGG" id="afj:AFERRID_07290"/>
<gene>
    <name evidence="13" type="ORF">AFERRID_07290</name>
</gene>
<dbReference type="InterPro" id="IPR050321">
    <property type="entry name" value="Glycosyltr_2/OpgH_subfam"/>
</dbReference>
<keyword evidence="6" id="KW-0997">Cell inner membrane</keyword>
<evidence type="ECO:0000313" key="14">
    <source>
        <dbReference type="Proteomes" id="UP000280188"/>
    </source>
</evidence>
<keyword evidence="8 13" id="KW-0808">Transferase</keyword>
<comment type="subcellular location">
    <subcellularLocation>
        <location evidence="1">Cell inner membrane</location>
        <topology evidence="1">Multi-pass membrane protein</topology>
    </subcellularLocation>
</comment>
<evidence type="ECO:0000256" key="11">
    <source>
        <dbReference type="ARBA" id="ARBA00023136"/>
    </source>
</evidence>
<dbReference type="SUPFAM" id="SSF53448">
    <property type="entry name" value="Nucleotide-diphospho-sugar transferases"/>
    <property type="match status" value="1"/>
</dbReference>
<evidence type="ECO:0000256" key="9">
    <source>
        <dbReference type="ARBA" id="ARBA00022692"/>
    </source>
</evidence>
<organism evidence="13 14">
    <name type="scientific">Acidithiobacillus ferridurans</name>
    <dbReference type="NCBI Taxonomy" id="1232575"/>
    <lineage>
        <taxon>Bacteria</taxon>
        <taxon>Pseudomonadati</taxon>
        <taxon>Pseudomonadota</taxon>
        <taxon>Acidithiobacillia</taxon>
        <taxon>Acidithiobacillales</taxon>
        <taxon>Acidithiobacillaceae</taxon>
        <taxon>Acidithiobacillus</taxon>
    </lineage>
</organism>
<evidence type="ECO:0000256" key="2">
    <source>
        <dbReference type="ARBA" id="ARBA00005001"/>
    </source>
</evidence>